<protein>
    <submittedName>
        <fullName evidence="1">Uncharacterized protein</fullName>
    </submittedName>
</protein>
<keyword evidence="2" id="KW-1185">Reference proteome</keyword>
<gene>
    <name evidence="1" type="ORF">EVAR_65953_1</name>
</gene>
<sequence length="211" mass="23691">MAHIQGCSTTVSDNSNMFFIFRNSVHRQSLKRSRASRRPLRAKTLYERRCSLVYARPPGEIRVRELISRSRILSRPALVPFQKYSRAASLRLAVVERNLVRPRIAPEPLRGWLRAGECGPGRRGGREESVSSIKCNDTDLKAVVKSAAPKHVRERDARAKRGCRKARVGGGGWGAGRPFHERPPLGLVSHGLCAFAFSEKVYLMMKIPYGL</sequence>
<dbReference type="Proteomes" id="UP000299102">
    <property type="component" value="Unassembled WGS sequence"/>
</dbReference>
<name>A0A4C1ZNI7_EUMVA</name>
<reference evidence="1 2" key="1">
    <citation type="journal article" date="2019" name="Commun. Biol.">
        <title>The bagworm genome reveals a unique fibroin gene that provides high tensile strength.</title>
        <authorList>
            <person name="Kono N."/>
            <person name="Nakamura H."/>
            <person name="Ohtoshi R."/>
            <person name="Tomita M."/>
            <person name="Numata K."/>
            <person name="Arakawa K."/>
        </authorList>
    </citation>
    <scope>NUCLEOTIDE SEQUENCE [LARGE SCALE GENOMIC DNA]</scope>
</reference>
<proteinExistence type="predicted"/>
<comment type="caution">
    <text evidence="1">The sequence shown here is derived from an EMBL/GenBank/DDBJ whole genome shotgun (WGS) entry which is preliminary data.</text>
</comment>
<dbReference type="AlphaFoldDB" id="A0A4C1ZNI7"/>
<accession>A0A4C1ZNI7</accession>
<evidence type="ECO:0000313" key="1">
    <source>
        <dbReference type="EMBL" id="GBP88634.1"/>
    </source>
</evidence>
<evidence type="ECO:0000313" key="2">
    <source>
        <dbReference type="Proteomes" id="UP000299102"/>
    </source>
</evidence>
<organism evidence="1 2">
    <name type="scientific">Eumeta variegata</name>
    <name type="common">Bagworm moth</name>
    <name type="synonym">Eumeta japonica</name>
    <dbReference type="NCBI Taxonomy" id="151549"/>
    <lineage>
        <taxon>Eukaryota</taxon>
        <taxon>Metazoa</taxon>
        <taxon>Ecdysozoa</taxon>
        <taxon>Arthropoda</taxon>
        <taxon>Hexapoda</taxon>
        <taxon>Insecta</taxon>
        <taxon>Pterygota</taxon>
        <taxon>Neoptera</taxon>
        <taxon>Endopterygota</taxon>
        <taxon>Lepidoptera</taxon>
        <taxon>Glossata</taxon>
        <taxon>Ditrysia</taxon>
        <taxon>Tineoidea</taxon>
        <taxon>Psychidae</taxon>
        <taxon>Oiketicinae</taxon>
        <taxon>Eumeta</taxon>
    </lineage>
</organism>
<dbReference type="EMBL" id="BGZK01001946">
    <property type="protein sequence ID" value="GBP88634.1"/>
    <property type="molecule type" value="Genomic_DNA"/>
</dbReference>